<dbReference type="Proteomes" id="UP001190700">
    <property type="component" value="Unassembled WGS sequence"/>
</dbReference>
<comment type="caution">
    <text evidence="2">The sequence shown here is derived from an EMBL/GenBank/DDBJ whole genome shotgun (WGS) entry which is preliminary data.</text>
</comment>
<accession>A0AAE0FZI3</accession>
<protein>
    <submittedName>
        <fullName evidence="2">Uncharacterized protein</fullName>
    </submittedName>
</protein>
<organism evidence="2 3">
    <name type="scientific">Cymbomonas tetramitiformis</name>
    <dbReference type="NCBI Taxonomy" id="36881"/>
    <lineage>
        <taxon>Eukaryota</taxon>
        <taxon>Viridiplantae</taxon>
        <taxon>Chlorophyta</taxon>
        <taxon>Pyramimonadophyceae</taxon>
        <taxon>Pyramimonadales</taxon>
        <taxon>Pyramimonadaceae</taxon>
        <taxon>Cymbomonas</taxon>
    </lineage>
</organism>
<proteinExistence type="predicted"/>
<evidence type="ECO:0000313" key="2">
    <source>
        <dbReference type="EMBL" id="KAK3268643.1"/>
    </source>
</evidence>
<evidence type="ECO:0000256" key="1">
    <source>
        <dbReference type="SAM" id="MobiDB-lite"/>
    </source>
</evidence>
<keyword evidence="3" id="KW-1185">Reference proteome</keyword>
<evidence type="ECO:0000313" key="3">
    <source>
        <dbReference type="Proteomes" id="UP001190700"/>
    </source>
</evidence>
<sequence>MCQLRLGIATRSGGFPVLAADAEVLSAKMLTIPSVVSTHSEHNPASAHPEEKRLAREEKRRACGLPPLATRGACPLSALPPWRARVELALPPWRARVELALPPWRARVELAPWRVRTDLCPSGGCTCSGVYDEGKFAAGMQAEVRVVSTLGCGAGNILIGRGEGGAAQLTLLDHGAYCVPGEAFRRDYCELWAKLLQGRLRGAGAVQGDVEGMRGCCRGGGLSLELEAAVSLSRARGGGLSLEPQAAVSPRAEAEVSLLSLELEAAVSL</sequence>
<dbReference type="AlphaFoldDB" id="A0AAE0FZI3"/>
<dbReference type="EMBL" id="LGRX02011702">
    <property type="protein sequence ID" value="KAK3268643.1"/>
    <property type="molecule type" value="Genomic_DNA"/>
</dbReference>
<name>A0AAE0FZI3_9CHLO</name>
<feature type="region of interest" description="Disordered" evidence="1">
    <location>
        <begin position="37"/>
        <end position="58"/>
    </location>
</feature>
<reference evidence="2 3" key="1">
    <citation type="journal article" date="2015" name="Genome Biol. Evol.">
        <title>Comparative Genomics of a Bacterivorous Green Alga Reveals Evolutionary Causalities and Consequences of Phago-Mixotrophic Mode of Nutrition.</title>
        <authorList>
            <person name="Burns J.A."/>
            <person name="Paasch A."/>
            <person name="Narechania A."/>
            <person name="Kim E."/>
        </authorList>
    </citation>
    <scope>NUCLEOTIDE SEQUENCE [LARGE SCALE GENOMIC DNA]</scope>
    <source>
        <strain evidence="2 3">PLY_AMNH</strain>
    </source>
</reference>
<gene>
    <name evidence="2" type="ORF">CYMTET_22860</name>
</gene>
<feature type="compositionally biased region" description="Basic and acidic residues" evidence="1">
    <location>
        <begin position="48"/>
        <end position="58"/>
    </location>
</feature>